<accession>A0A183F1W6</accession>
<sequence length="73" mass="7868">MGLEKKLLKKMEGKFFNAGNVTRFGRRILADAPSSSRLVRPARSSDNCHVDADMSEDGRGVACATGQEAPLMA</sequence>
<organism evidence="2 3">
    <name type="scientific">Heligmosomoides polygyrus</name>
    <name type="common">Parasitic roundworm</name>
    <dbReference type="NCBI Taxonomy" id="6339"/>
    <lineage>
        <taxon>Eukaryota</taxon>
        <taxon>Metazoa</taxon>
        <taxon>Ecdysozoa</taxon>
        <taxon>Nematoda</taxon>
        <taxon>Chromadorea</taxon>
        <taxon>Rhabditida</taxon>
        <taxon>Rhabditina</taxon>
        <taxon>Rhabditomorpha</taxon>
        <taxon>Strongyloidea</taxon>
        <taxon>Heligmosomidae</taxon>
        <taxon>Heligmosomoides</taxon>
    </lineage>
</organism>
<evidence type="ECO:0000313" key="3">
    <source>
        <dbReference type="WBParaSite" id="HPBE_0000007001-mRNA-1"/>
    </source>
</evidence>
<evidence type="ECO:0000313" key="1">
    <source>
        <dbReference type="EMBL" id="VDO18453.1"/>
    </source>
</evidence>
<dbReference type="Proteomes" id="UP000050761">
    <property type="component" value="Unassembled WGS sequence"/>
</dbReference>
<accession>A0A3P7UCN6</accession>
<dbReference type="WBParaSite" id="HPBE_0000007001-mRNA-1">
    <property type="protein sequence ID" value="HPBE_0000007001-mRNA-1"/>
    <property type="gene ID" value="HPBE_0000007001"/>
</dbReference>
<dbReference type="AlphaFoldDB" id="A0A183F1W6"/>
<keyword evidence="2" id="KW-1185">Reference proteome</keyword>
<proteinExistence type="predicted"/>
<gene>
    <name evidence="1" type="ORF">HPBE_LOCUS71</name>
</gene>
<reference evidence="3" key="2">
    <citation type="submission" date="2019-09" db="UniProtKB">
        <authorList>
            <consortium name="WormBaseParasite"/>
        </authorList>
    </citation>
    <scope>IDENTIFICATION</scope>
</reference>
<reference evidence="1 2" key="1">
    <citation type="submission" date="2018-11" db="EMBL/GenBank/DDBJ databases">
        <authorList>
            <consortium name="Pathogen Informatics"/>
        </authorList>
    </citation>
    <scope>NUCLEOTIDE SEQUENCE [LARGE SCALE GENOMIC DNA]</scope>
</reference>
<dbReference type="EMBL" id="UZAH01000040">
    <property type="protein sequence ID" value="VDO18453.1"/>
    <property type="molecule type" value="Genomic_DNA"/>
</dbReference>
<protein>
    <submittedName>
        <fullName evidence="1 3">Uncharacterized protein</fullName>
    </submittedName>
</protein>
<name>A0A183F1W6_HELPZ</name>
<evidence type="ECO:0000313" key="2">
    <source>
        <dbReference type="Proteomes" id="UP000050761"/>
    </source>
</evidence>